<feature type="signal peptide" evidence="2">
    <location>
        <begin position="1"/>
        <end position="31"/>
    </location>
</feature>
<gene>
    <name evidence="3" type="ORF">KC729_18215</name>
</gene>
<reference evidence="3" key="2">
    <citation type="journal article" date="2021" name="Microbiome">
        <title>Successional dynamics and alternative stable states in a saline activated sludge microbial community over 9 years.</title>
        <authorList>
            <person name="Wang Y."/>
            <person name="Ye J."/>
            <person name="Ju F."/>
            <person name="Liu L."/>
            <person name="Boyd J.A."/>
            <person name="Deng Y."/>
            <person name="Parks D.H."/>
            <person name="Jiang X."/>
            <person name="Yin X."/>
            <person name="Woodcroft B.J."/>
            <person name="Tyson G.W."/>
            <person name="Hugenholtz P."/>
            <person name="Polz M.F."/>
            <person name="Zhang T."/>
        </authorList>
    </citation>
    <scope>NUCLEOTIDE SEQUENCE</scope>
    <source>
        <strain evidence="3">HKST-UBA01</strain>
    </source>
</reference>
<evidence type="ECO:0000256" key="1">
    <source>
        <dbReference type="SAM" id="MobiDB-lite"/>
    </source>
</evidence>
<comment type="caution">
    <text evidence="3">The sequence shown here is derived from an EMBL/GenBank/DDBJ whole genome shotgun (WGS) entry which is preliminary data.</text>
</comment>
<feature type="compositionally biased region" description="Basic and acidic residues" evidence="1">
    <location>
        <begin position="771"/>
        <end position="780"/>
    </location>
</feature>
<organism evidence="3 4">
    <name type="scientific">Eiseniibacteriota bacterium</name>
    <dbReference type="NCBI Taxonomy" id="2212470"/>
    <lineage>
        <taxon>Bacteria</taxon>
        <taxon>Candidatus Eiseniibacteriota</taxon>
    </lineage>
</organism>
<feature type="chain" id="PRO_5037926912" evidence="2">
    <location>
        <begin position="32"/>
        <end position="780"/>
    </location>
</feature>
<feature type="region of interest" description="Disordered" evidence="1">
    <location>
        <begin position="751"/>
        <end position="780"/>
    </location>
</feature>
<sequence>MLTSPRSSRRALGLSLLGPVLFALAPSHGFAAYEEYLVNDDTFGQESRIDPVVVPLDDGSFLFLWEDNGRGHTDLLARPVSAALEPMGEAFYVNHEDGYFQHRDLDVSVPKGGTFATVWTDDRLGERRVFARTFASEDGTPNASSEVRVSVELGFGATYTPAVATNAVGKSLVVWTAQQSGAGHVYGQLLTAQGAREAANLDLVPSVVGRHQSNPSVASLPDGRWILTWTEEDESRDENVFYRFLAANGTPTGTVRQANTDIFSDVPQQNPAVMVLDDKMLVVWSDGRTSTLDAWGRWFDFDGEPLGSESLLREAADSPGDLDPRAIRGTGDGFAVQWFGGIDNRQRMMTRFFNADGTGRTDSFAFDDPIFGVLMRGGRLAPAADGKWIATWSDNRTFAFDCYAREIDATGNAGPVHTIYSRPKSASQIYGDIAMFPDGRAVVVWSDMQYGSLTIFGRFLDETGQPVGSSFQVSGVPANALFDTVDSIEGLADYSPAVSASADGFVVTWAINQEGGRLNAFAQYYRPDGNPVGGNFRIAPDAITSLQRSPRPAMIPGGGFVIVLEISNANNGGDVFLQRYAADGLPIGNRINCADSTPAAQIDPDVAVSPFGEILVTWVDRRGGGWDIWSQRFSANGDRIGSNVSLHGEDEPFSDQLRPSGAIAGDRTITVWETRPNLDGLVEARLEIFPTFGPDGSTQRRGEIRTFLVNADRVAKGAKYPQAAMAPNGNFIITFWDNSSGQTDLVVQRYDPDGNPMGDSYSMHGTGTDGSRLDPKLEVT</sequence>
<keyword evidence="2" id="KW-0732">Signal</keyword>
<feature type="non-terminal residue" evidence="3">
    <location>
        <position position="780"/>
    </location>
</feature>
<protein>
    <submittedName>
        <fullName evidence="3">Uncharacterized protein</fullName>
    </submittedName>
</protein>
<evidence type="ECO:0000256" key="2">
    <source>
        <dbReference type="SAM" id="SignalP"/>
    </source>
</evidence>
<dbReference type="SUPFAM" id="SSF50960">
    <property type="entry name" value="TolB, C-terminal domain"/>
    <property type="match status" value="1"/>
</dbReference>
<accession>A0A956RRI7</accession>
<dbReference type="Proteomes" id="UP000697710">
    <property type="component" value="Unassembled WGS sequence"/>
</dbReference>
<reference evidence="3" key="1">
    <citation type="submission" date="2020-04" db="EMBL/GenBank/DDBJ databases">
        <authorList>
            <person name="Zhang T."/>
        </authorList>
    </citation>
    <scope>NUCLEOTIDE SEQUENCE</scope>
    <source>
        <strain evidence="3">HKST-UBA01</strain>
    </source>
</reference>
<name>A0A956RRI7_UNCEI</name>
<dbReference type="EMBL" id="JAGQHR010000773">
    <property type="protein sequence ID" value="MCA9729627.1"/>
    <property type="molecule type" value="Genomic_DNA"/>
</dbReference>
<evidence type="ECO:0000313" key="4">
    <source>
        <dbReference type="Proteomes" id="UP000697710"/>
    </source>
</evidence>
<dbReference type="AlphaFoldDB" id="A0A956RRI7"/>
<evidence type="ECO:0000313" key="3">
    <source>
        <dbReference type="EMBL" id="MCA9729627.1"/>
    </source>
</evidence>
<proteinExistence type="predicted"/>